<feature type="domain" description="HTH La-type RNA-binding" evidence="9">
    <location>
        <begin position="111"/>
        <end position="202"/>
    </location>
</feature>
<organism evidence="10 11">
    <name type="scientific">Zizania palustris</name>
    <name type="common">Northern wild rice</name>
    <dbReference type="NCBI Taxonomy" id="103762"/>
    <lineage>
        <taxon>Eukaryota</taxon>
        <taxon>Viridiplantae</taxon>
        <taxon>Streptophyta</taxon>
        <taxon>Embryophyta</taxon>
        <taxon>Tracheophyta</taxon>
        <taxon>Spermatophyta</taxon>
        <taxon>Magnoliopsida</taxon>
        <taxon>Liliopsida</taxon>
        <taxon>Poales</taxon>
        <taxon>Poaceae</taxon>
        <taxon>BOP clade</taxon>
        <taxon>Oryzoideae</taxon>
        <taxon>Oryzeae</taxon>
        <taxon>Zizaniinae</taxon>
        <taxon>Zizania</taxon>
    </lineage>
</organism>
<evidence type="ECO:0000256" key="4">
    <source>
        <dbReference type="ARBA" id="ARBA00022833"/>
    </source>
</evidence>
<evidence type="ECO:0000256" key="1">
    <source>
        <dbReference type="ARBA" id="ARBA00022723"/>
    </source>
</evidence>
<dbReference type="InterPro" id="IPR009818">
    <property type="entry name" value="PAM2_motif"/>
</dbReference>
<dbReference type="InterPro" id="IPR055197">
    <property type="entry name" value="PHDvar_NSD"/>
</dbReference>
<dbReference type="CDD" id="cd12288">
    <property type="entry name" value="RRM_La_like_plant"/>
    <property type="match status" value="1"/>
</dbReference>
<evidence type="ECO:0000259" key="8">
    <source>
        <dbReference type="PROSITE" id="PS50102"/>
    </source>
</evidence>
<dbReference type="InterPro" id="IPR000504">
    <property type="entry name" value="RRM_dom"/>
</dbReference>
<keyword evidence="3" id="KW-0863">Zinc-finger</keyword>
<dbReference type="InterPro" id="IPR001965">
    <property type="entry name" value="Znf_PHD"/>
</dbReference>
<evidence type="ECO:0000256" key="5">
    <source>
        <dbReference type="ARBA" id="ARBA00022884"/>
    </source>
</evidence>
<feature type="domain" description="RRM" evidence="8">
    <location>
        <begin position="209"/>
        <end position="303"/>
    </location>
</feature>
<dbReference type="Proteomes" id="UP000729402">
    <property type="component" value="Unassembled WGS sequence"/>
</dbReference>
<keyword evidence="2" id="KW-0677">Repeat</keyword>
<dbReference type="Pfam" id="PF07145">
    <property type="entry name" value="PAM2"/>
    <property type="match status" value="1"/>
</dbReference>
<dbReference type="Pfam" id="PF05383">
    <property type="entry name" value="La"/>
    <property type="match status" value="1"/>
</dbReference>
<accession>A0A8J5WNX3</accession>
<keyword evidence="11" id="KW-1185">Reference proteome</keyword>
<dbReference type="InterPro" id="IPR006630">
    <property type="entry name" value="La_HTH"/>
</dbReference>
<sequence length="706" mass="78009">MPQQEVSDQIAEERTGDLQRSGSSSRLNAQAPEFVPRVAAAVAAPSPLPPVIRVFPAPPPPPRAAFFAAPPPHRPFDFYAPVRGGGGGFAAEEQEPEVERATPAAAEPLVDGLPDEVVHKITKQVDYYFSDVNLATTEHLMRFITKDPEGYVPISVIAGFNKIKALVHNNSMLAASLRTSSKLIVSDDGKRVKRLQPFTVSDMQDLQSRIVVAENLPGDPSYQNLMKIFSAVGSVKTIRTCYPQTSNGTSPATNRSAKLDMLFANKLHAFVEYETIEDAEKAILELNDEKNWRNGLRVRLLNTCTTKGAGKVKKGGQEAHGNYEEDVSTSNQSNEKQLPEPSQFSDMLPEHLSGRPSSSSPRPPAARSDDEGRSPGSRRPTCLLRSSMSRIRRTGNEQRSPSGPQGGKRKREDGKPGSDQWDDVCSICDDGGSFLCCEGRCLRSFHPTEEEGKNSGCRTLGLTEKQWRIFEQTDVKKDPKFVCKNCKYNQHQCFSCGLLGSSNLSSGAEVFQCEDKQCGHFYHPKCVARLLYPDSNVQALHFQQQIAEGWNFRCPMHKCHVCKGGENKYDKEMQFALCRRCPTAYHRKCLPSDIAFESNISKGTVTRAWDGILPNQILIYCMKHEILPNLGTPERNHIVFPDAKSLLRASDTVMPPDHPSSKSSQPPQETAETGNDPCFSSNGFDSFAPKSLFPLPYPGSCGWLDD</sequence>
<feature type="compositionally biased region" description="Polar residues" evidence="7">
    <location>
        <begin position="661"/>
        <end position="682"/>
    </location>
</feature>
<evidence type="ECO:0000313" key="11">
    <source>
        <dbReference type="Proteomes" id="UP000729402"/>
    </source>
</evidence>
<feature type="region of interest" description="Disordered" evidence="7">
    <location>
        <begin position="1"/>
        <end position="30"/>
    </location>
</feature>
<proteinExistence type="predicted"/>
<dbReference type="Pfam" id="PF22908">
    <property type="entry name" value="PHD_NSD"/>
    <property type="match status" value="1"/>
</dbReference>
<dbReference type="PANTHER" id="PTHR46235:SF2">
    <property type="entry name" value="GLYCOPROTEIN FAMILY PROTEIN, PUTATIVE, EXPRESSED-RELATED"/>
    <property type="match status" value="1"/>
</dbReference>
<dbReference type="PROSITE" id="PS50102">
    <property type="entry name" value="RRM"/>
    <property type="match status" value="1"/>
</dbReference>
<keyword evidence="1" id="KW-0479">Metal-binding</keyword>
<dbReference type="Pfam" id="PF23004">
    <property type="entry name" value="PHDvar_NSD"/>
    <property type="match status" value="1"/>
</dbReference>
<keyword evidence="4" id="KW-0862">Zinc</keyword>
<keyword evidence="5 6" id="KW-0694">RNA-binding</keyword>
<evidence type="ECO:0000256" key="7">
    <source>
        <dbReference type="SAM" id="MobiDB-lite"/>
    </source>
</evidence>
<dbReference type="AlphaFoldDB" id="A0A8J5WNX3"/>
<dbReference type="GO" id="GO:0003723">
    <property type="term" value="F:RNA binding"/>
    <property type="evidence" value="ECO:0007669"/>
    <property type="project" value="UniProtKB-UniRule"/>
</dbReference>
<dbReference type="OrthoDB" id="21264at2759"/>
<evidence type="ECO:0000256" key="6">
    <source>
        <dbReference type="PROSITE-ProRule" id="PRU00332"/>
    </source>
</evidence>
<evidence type="ECO:0000313" key="10">
    <source>
        <dbReference type="EMBL" id="KAG8093361.1"/>
    </source>
</evidence>
<gene>
    <name evidence="10" type="ORF">GUJ93_ZPchr0012g19588</name>
</gene>
<dbReference type="EMBL" id="JAAALK010000080">
    <property type="protein sequence ID" value="KAG8093361.1"/>
    <property type="molecule type" value="Genomic_DNA"/>
</dbReference>
<dbReference type="GO" id="GO:0008270">
    <property type="term" value="F:zinc ion binding"/>
    <property type="evidence" value="ECO:0007669"/>
    <property type="project" value="UniProtKB-KW"/>
</dbReference>
<comment type="caution">
    <text evidence="10">The sequence shown here is derived from an EMBL/GenBank/DDBJ whole genome shotgun (WGS) entry which is preliminary data.</text>
</comment>
<feature type="compositionally biased region" description="Polar residues" evidence="7">
    <location>
        <begin position="328"/>
        <end position="345"/>
    </location>
</feature>
<name>A0A8J5WNX3_ZIZPA</name>
<dbReference type="GO" id="GO:0006338">
    <property type="term" value="P:chromatin remodeling"/>
    <property type="evidence" value="ECO:0007669"/>
    <property type="project" value="UniProtKB-ARBA"/>
</dbReference>
<dbReference type="SMART" id="SM00715">
    <property type="entry name" value="LA"/>
    <property type="match status" value="1"/>
</dbReference>
<protein>
    <submittedName>
        <fullName evidence="10">Uncharacterized protein</fullName>
    </submittedName>
</protein>
<evidence type="ECO:0000256" key="2">
    <source>
        <dbReference type="ARBA" id="ARBA00022737"/>
    </source>
</evidence>
<dbReference type="CDD" id="cd15566">
    <property type="entry name" value="PHD3_NSD"/>
    <property type="match status" value="1"/>
</dbReference>
<dbReference type="InterPro" id="IPR055198">
    <property type="entry name" value="NSD_PHD"/>
</dbReference>
<evidence type="ECO:0000256" key="3">
    <source>
        <dbReference type="ARBA" id="ARBA00022771"/>
    </source>
</evidence>
<evidence type="ECO:0000259" key="9">
    <source>
        <dbReference type="PROSITE" id="PS50961"/>
    </source>
</evidence>
<reference evidence="10" key="2">
    <citation type="submission" date="2021-02" db="EMBL/GenBank/DDBJ databases">
        <authorList>
            <person name="Kimball J.A."/>
            <person name="Haas M.W."/>
            <person name="Macchietto M."/>
            <person name="Kono T."/>
            <person name="Duquette J."/>
            <person name="Shao M."/>
        </authorList>
    </citation>
    <scope>NUCLEOTIDE SEQUENCE</scope>
    <source>
        <tissue evidence="10">Fresh leaf tissue</tissue>
    </source>
</reference>
<dbReference type="InterPro" id="IPR034878">
    <property type="entry name" value="La-rel_plant_RRM"/>
</dbReference>
<dbReference type="PANTHER" id="PTHR46235">
    <property type="entry name" value="PHD FINGER-CONTAINING PROTEIN DDB_G0268158"/>
    <property type="match status" value="1"/>
</dbReference>
<dbReference type="CDD" id="cd15565">
    <property type="entry name" value="PHD2_NSD"/>
    <property type="match status" value="1"/>
</dbReference>
<dbReference type="PROSITE" id="PS50961">
    <property type="entry name" value="HTH_LA"/>
    <property type="match status" value="1"/>
</dbReference>
<dbReference type="SMART" id="SM00249">
    <property type="entry name" value="PHD"/>
    <property type="match status" value="3"/>
</dbReference>
<feature type="compositionally biased region" description="Polar residues" evidence="7">
    <location>
        <begin position="18"/>
        <end position="28"/>
    </location>
</feature>
<feature type="region of interest" description="Disordered" evidence="7">
    <location>
        <begin position="650"/>
        <end position="682"/>
    </location>
</feature>
<reference evidence="10" key="1">
    <citation type="journal article" date="2021" name="bioRxiv">
        <title>Whole Genome Assembly and Annotation of Northern Wild Rice, Zizania palustris L., Supports a Whole Genome Duplication in the Zizania Genus.</title>
        <authorList>
            <person name="Haas M."/>
            <person name="Kono T."/>
            <person name="Macchietto M."/>
            <person name="Millas R."/>
            <person name="McGilp L."/>
            <person name="Shao M."/>
            <person name="Duquette J."/>
            <person name="Hirsch C.N."/>
            <person name="Kimball J."/>
        </authorList>
    </citation>
    <scope>NUCLEOTIDE SEQUENCE</scope>
    <source>
        <tissue evidence="10">Fresh leaf tissue</tissue>
    </source>
</reference>
<feature type="region of interest" description="Disordered" evidence="7">
    <location>
        <begin position="308"/>
        <end position="419"/>
    </location>
</feature>